<feature type="compositionally biased region" description="Basic and acidic residues" evidence="3">
    <location>
        <begin position="305"/>
        <end position="314"/>
    </location>
</feature>
<dbReference type="AlphaFoldDB" id="A0A152A8A2"/>
<feature type="compositionally biased region" description="Acidic residues" evidence="3">
    <location>
        <begin position="407"/>
        <end position="418"/>
    </location>
</feature>
<dbReference type="PANTHER" id="PTHR14296">
    <property type="entry name" value="REMODELING AND SPACING FACTOR 1"/>
    <property type="match status" value="1"/>
</dbReference>
<dbReference type="Proteomes" id="UP000076078">
    <property type="component" value="Unassembled WGS sequence"/>
</dbReference>
<dbReference type="PANTHER" id="PTHR14296:SF3">
    <property type="entry name" value="DIKAR, ISOFORM F"/>
    <property type="match status" value="1"/>
</dbReference>
<evidence type="ECO:0000313" key="6">
    <source>
        <dbReference type="Proteomes" id="UP000076078"/>
    </source>
</evidence>
<feature type="region of interest" description="Disordered" evidence="3">
    <location>
        <begin position="290"/>
        <end position="485"/>
    </location>
</feature>
<keyword evidence="6" id="KW-1185">Reference proteome</keyword>
<dbReference type="EMBL" id="LODT01000004">
    <property type="protein sequence ID" value="KYR02469.1"/>
    <property type="molecule type" value="Genomic_DNA"/>
</dbReference>
<feature type="compositionally biased region" description="Polar residues" evidence="3">
    <location>
        <begin position="473"/>
        <end position="485"/>
    </location>
</feature>
<evidence type="ECO:0000259" key="4">
    <source>
        <dbReference type="Pfam" id="PF02791"/>
    </source>
</evidence>
<name>A0A152A8A2_TIELA</name>
<evidence type="ECO:0000256" key="2">
    <source>
        <dbReference type="ARBA" id="ARBA00023242"/>
    </source>
</evidence>
<protein>
    <submittedName>
        <fullName evidence="5">DDT domain-containing protein</fullName>
    </submittedName>
</protein>
<dbReference type="OMA" id="QRINYQQ"/>
<dbReference type="GO" id="GO:0006355">
    <property type="term" value="P:regulation of DNA-templated transcription"/>
    <property type="evidence" value="ECO:0007669"/>
    <property type="project" value="InterPro"/>
</dbReference>
<comment type="caution">
    <text evidence="5">The sequence shown here is derived from an EMBL/GenBank/DDBJ whole genome shotgun (WGS) entry which is preliminary data.</text>
</comment>
<proteinExistence type="predicted"/>
<evidence type="ECO:0000256" key="3">
    <source>
        <dbReference type="SAM" id="MobiDB-lite"/>
    </source>
</evidence>
<dbReference type="InterPro" id="IPR018501">
    <property type="entry name" value="DDT_dom"/>
</dbReference>
<feature type="compositionally biased region" description="Low complexity" evidence="3">
    <location>
        <begin position="462"/>
        <end position="472"/>
    </location>
</feature>
<evidence type="ECO:0000313" key="5">
    <source>
        <dbReference type="EMBL" id="KYR02469.1"/>
    </source>
</evidence>
<dbReference type="InterPro" id="IPR028938">
    <property type="entry name" value="Rsf1-like"/>
</dbReference>
<accession>A0A152A8A2</accession>
<feature type="domain" description="DDT" evidence="4">
    <location>
        <begin position="8"/>
        <end position="55"/>
    </location>
</feature>
<feature type="compositionally biased region" description="Acidic residues" evidence="3">
    <location>
        <begin position="365"/>
        <end position="389"/>
    </location>
</feature>
<feature type="region of interest" description="Disordered" evidence="3">
    <location>
        <begin position="248"/>
        <end position="272"/>
    </location>
</feature>
<dbReference type="GO" id="GO:0031213">
    <property type="term" value="C:RSF complex"/>
    <property type="evidence" value="ECO:0007669"/>
    <property type="project" value="InterPro"/>
</dbReference>
<reference evidence="5 6" key="1">
    <citation type="submission" date="2015-12" db="EMBL/GenBank/DDBJ databases">
        <title>Dictyostelia acquired genes for synthesis and detection of signals that induce cell-type specialization by lateral gene transfer from prokaryotes.</title>
        <authorList>
            <person name="Gloeckner G."/>
            <person name="Schaap P."/>
        </authorList>
    </citation>
    <scope>NUCLEOTIDE SEQUENCE [LARGE SCALE GENOMIC DNA]</scope>
    <source>
        <strain evidence="5 6">TK</strain>
    </source>
</reference>
<feature type="compositionally biased region" description="Polar residues" evidence="3">
    <location>
        <begin position="252"/>
        <end position="270"/>
    </location>
</feature>
<comment type="subcellular location">
    <subcellularLocation>
        <location evidence="1">Nucleus</location>
    </subcellularLocation>
</comment>
<dbReference type="InParanoid" id="A0A152A8A2"/>
<dbReference type="OrthoDB" id="303107at2759"/>
<sequence>MWELPSSFHYINFFKEPLVIKSISLDDLESAMVQPDDHTSILADIFVHLMKNIVKSKIGALSAQNWEQILKLEIEKQKNNIFLELYPQGECPFIDEHFAHVPVQSRVQLLKACCDWNLLKSKTIVEWINTQYVSTNQAELLRFQPMASIDSVNFWYFGECRLYKETLVAQTPHTPTSTPNKRRSTKQLVEPPPNTLKLSKWELLCNSKEEWETLHENMTKSKSKEEKQFAADIGEILPNVLQKLIARKRKQTMSQRSQRVTRSNVESNYNGMVDGQLQFGSMRLRPRPAFRGLSFPNYKNSMDSDSDHSDKSDQSEPDEDIRPIKTRRSAAQNQAPNIPTFTSSGRRVVTRTINEYGLPSFENQKDEEEEEEEEQEVDEIDEEEENIEVEDNHNEDGIVNNNNGSTNDDDDENDDIEMEDKNGNENHNINNHNNINNNNNQKKSPNLNGNSNGHNLEDIRVNLNPTNNFNGNGSSDEIQNNVSSE</sequence>
<gene>
    <name evidence="5" type="ORF">DLAC_01310</name>
</gene>
<dbReference type="Pfam" id="PF02791">
    <property type="entry name" value="DDT"/>
    <property type="match status" value="1"/>
</dbReference>
<keyword evidence="2" id="KW-0539">Nucleus</keyword>
<feature type="compositionally biased region" description="Polar residues" evidence="3">
    <location>
        <begin position="329"/>
        <end position="345"/>
    </location>
</feature>
<feature type="region of interest" description="Disordered" evidence="3">
    <location>
        <begin position="171"/>
        <end position="191"/>
    </location>
</feature>
<evidence type="ECO:0000256" key="1">
    <source>
        <dbReference type="ARBA" id="ARBA00004123"/>
    </source>
</evidence>
<organism evidence="5 6">
    <name type="scientific">Tieghemostelium lacteum</name>
    <name type="common">Slime mold</name>
    <name type="synonym">Dictyostelium lacteum</name>
    <dbReference type="NCBI Taxonomy" id="361077"/>
    <lineage>
        <taxon>Eukaryota</taxon>
        <taxon>Amoebozoa</taxon>
        <taxon>Evosea</taxon>
        <taxon>Eumycetozoa</taxon>
        <taxon>Dictyostelia</taxon>
        <taxon>Dictyosteliales</taxon>
        <taxon>Raperosteliaceae</taxon>
        <taxon>Tieghemostelium</taxon>
    </lineage>
</organism>
<dbReference type="STRING" id="361077.A0A152A8A2"/>
<feature type="compositionally biased region" description="Low complexity" evidence="3">
    <location>
        <begin position="425"/>
        <end position="450"/>
    </location>
</feature>